<sequence length="189" mass="21183">MGWIWPIILGLVLALVIRTFFFSLVRVDGTSMYPNLQNNEQVMMVKQAKIRPGSVVVFNAYGVDVKNTTVTPKTKYVKRVIGMPGDQVKYTKAGELYVNGKLQSQSYISKVQQTTGTTTLQLDEAKGVDVGTNHTFKVPQGKYFVLGDNRANSNDSRYYGFVPRKKILGVVKVWPWNAQKAVINSFNPN</sequence>
<gene>
    <name evidence="9" type="ORF">FC36_GL001312</name>
</gene>
<dbReference type="PROSITE" id="PS00761">
    <property type="entry name" value="SPASE_I_3"/>
    <property type="match status" value="1"/>
</dbReference>
<dbReference type="PRINTS" id="PR00727">
    <property type="entry name" value="LEADERPTASE"/>
</dbReference>
<dbReference type="PATRIC" id="fig|1423740.3.peg.1413"/>
<keyword evidence="7" id="KW-0472">Membrane</keyword>
<evidence type="ECO:0000313" key="9">
    <source>
        <dbReference type="EMBL" id="KRL77585.1"/>
    </source>
</evidence>
<dbReference type="EC" id="3.4.21.89" evidence="4 7"/>
<evidence type="ECO:0000256" key="1">
    <source>
        <dbReference type="ARBA" id="ARBA00000677"/>
    </source>
</evidence>
<evidence type="ECO:0000256" key="2">
    <source>
        <dbReference type="ARBA" id="ARBA00004401"/>
    </source>
</evidence>
<feature type="domain" description="Peptidase S26" evidence="8">
    <location>
        <begin position="3"/>
        <end position="174"/>
    </location>
</feature>
<dbReference type="PANTHER" id="PTHR43390:SF1">
    <property type="entry name" value="CHLOROPLAST PROCESSING PEPTIDASE"/>
    <property type="match status" value="1"/>
</dbReference>
<feature type="active site" evidence="6">
    <location>
        <position position="31"/>
    </location>
</feature>
<dbReference type="AlphaFoldDB" id="A0A0R1T8D6"/>
<protein>
    <recommendedName>
        <fullName evidence="4 7">Signal peptidase I</fullName>
        <ecNumber evidence="4 7">3.4.21.89</ecNumber>
    </recommendedName>
</protein>
<dbReference type="STRING" id="1423740.FC36_GL001312"/>
<dbReference type="SUPFAM" id="SSF51306">
    <property type="entry name" value="LexA/Signal peptidase"/>
    <property type="match status" value="1"/>
</dbReference>
<evidence type="ECO:0000256" key="3">
    <source>
        <dbReference type="ARBA" id="ARBA00009370"/>
    </source>
</evidence>
<reference evidence="9 10" key="1">
    <citation type="journal article" date="2015" name="Genome Announc.">
        <title>Expanding the biotechnology potential of lactobacilli through comparative genomics of 213 strains and associated genera.</title>
        <authorList>
            <person name="Sun Z."/>
            <person name="Harris H.M."/>
            <person name="McCann A."/>
            <person name="Guo C."/>
            <person name="Argimon S."/>
            <person name="Zhang W."/>
            <person name="Yang X."/>
            <person name="Jeffery I.B."/>
            <person name="Cooney J.C."/>
            <person name="Kagawa T.F."/>
            <person name="Liu W."/>
            <person name="Song Y."/>
            <person name="Salvetti E."/>
            <person name="Wrobel A."/>
            <person name="Rasinkangas P."/>
            <person name="Parkhill J."/>
            <person name="Rea M.C."/>
            <person name="O'Sullivan O."/>
            <person name="Ritari J."/>
            <person name="Douillard F.P."/>
            <person name="Paul Ross R."/>
            <person name="Yang R."/>
            <person name="Briner A.E."/>
            <person name="Felis G.E."/>
            <person name="de Vos W.M."/>
            <person name="Barrangou R."/>
            <person name="Klaenhammer T.R."/>
            <person name="Caufield P.W."/>
            <person name="Cui Y."/>
            <person name="Zhang H."/>
            <person name="O'Toole P.W."/>
        </authorList>
    </citation>
    <scope>NUCLEOTIDE SEQUENCE [LARGE SCALE GENOMIC DNA]</scope>
    <source>
        <strain evidence="9 10">DSM 15833</strain>
    </source>
</reference>
<dbReference type="PANTHER" id="PTHR43390">
    <property type="entry name" value="SIGNAL PEPTIDASE I"/>
    <property type="match status" value="1"/>
</dbReference>
<dbReference type="InterPro" id="IPR019758">
    <property type="entry name" value="Pept_S26A_signal_pept_1_CS"/>
</dbReference>
<keyword evidence="7" id="KW-0812">Transmembrane</keyword>
<dbReference type="GO" id="GO:0004252">
    <property type="term" value="F:serine-type endopeptidase activity"/>
    <property type="evidence" value="ECO:0007669"/>
    <property type="project" value="InterPro"/>
</dbReference>
<dbReference type="InterPro" id="IPR000223">
    <property type="entry name" value="Pept_S26A_signal_pept_1"/>
</dbReference>
<name>A0A0R1T8D6_9LACO</name>
<keyword evidence="5 7" id="KW-0378">Hydrolase</keyword>
<evidence type="ECO:0000256" key="4">
    <source>
        <dbReference type="ARBA" id="ARBA00013208"/>
    </source>
</evidence>
<evidence type="ECO:0000313" key="10">
    <source>
        <dbReference type="Proteomes" id="UP000051048"/>
    </source>
</evidence>
<dbReference type="Pfam" id="PF10502">
    <property type="entry name" value="Peptidase_S26"/>
    <property type="match status" value="1"/>
</dbReference>
<evidence type="ECO:0000256" key="5">
    <source>
        <dbReference type="ARBA" id="ARBA00022801"/>
    </source>
</evidence>
<dbReference type="GO" id="GO:0006465">
    <property type="term" value="P:signal peptide processing"/>
    <property type="evidence" value="ECO:0007669"/>
    <property type="project" value="InterPro"/>
</dbReference>
<keyword evidence="7" id="KW-0645">Protease</keyword>
<dbReference type="PROSITE" id="PS00760">
    <property type="entry name" value="SPASE_I_2"/>
    <property type="match status" value="1"/>
</dbReference>
<dbReference type="InterPro" id="IPR036286">
    <property type="entry name" value="LexA/Signal_pep-like_sf"/>
</dbReference>
<evidence type="ECO:0000256" key="7">
    <source>
        <dbReference type="RuleBase" id="RU362042"/>
    </source>
</evidence>
<accession>A0A0R1T8D6</accession>
<evidence type="ECO:0000256" key="6">
    <source>
        <dbReference type="PIRSR" id="PIRSR600223-1"/>
    </source>
</evidence>
<proteinExistence type="inferred from homology"/>
<comment type="catalytic activity">
    <reaction evidence="1 7">
        <text>Cleavage of hydrophobic, N-terminal signal or leader sequences from secreted and periplasmic proteins.</text>
        <dbReference type="EC" id="3.4.21.89"/>
    </reaction>
</comment>
<dbReference type="EMBL" id="AZFH01000166">
    <property type="protein sequence ID" value="KRL77585.1"/>
    <property type="molecule type" value="Genomic_DNA"/>
</dbReference>
<dbReference type="InterPro" id="IPR019533">
    <property type="entry name" value="Peptidase_S26"/>
</dbReference>
<feature type="active site" evidence="6">
    <location>
        <position position="78"/>
    </location>
</feature>
<comment type="subcellular location">
    <subcellularLocation>
        <location evidence="2">Cell membrane</location>
        <topology evidence="2">Single-pass type II membrane protein</topology>
    </subcellularLocation>
    <subcellularLocation>
        <location evidence="7">Membrane</location>
        <topology evidence="7">Single-pass type II membrane protein</topology>
    </subcellularLocation>
</comment>
<dbReference type="GO" id="GO:0009003">
    <property type="term" value="F:signal peptidase activity"/>
    <property type="evidence" value="ECO:0007669"/>
    <property type="project" value="UniProtKB-EC"/>
</dbReference>
<dbReference type="NCBIfam" id="TIGR02227">
    <property type="entry name" value="sigpep_I_bact"/>
    <property type="match status" value="1"/>
</dbReference>
<evidence type="ECO:0000259" key="8">
    <source>
        <dbReference type="Pfam" id="PF10502"/>
    </source>
</evidence>
<dbReference type="Gene3D" id="2.10.109.10">
    <property type="entry name" value="Umud Fragment, subunit A"/>
    <property type="match status" value="1"/>
</dbReference>
<dbReference type="InterPro" id="IPR019757">
    <property type="entry name" value="Pept_S26A_signal_pept_1_Lys-AS"/>
</dbReference>
<comment type="similarity">
    <text evidence="3 7">Belongs to the peptidase S26 family.</text>
</comment>
<feature type="transmembrane region" description="Helical" evidence="7">
    <location>
        <begin position="6"/>
        <end position="25"/>
    </location>
</feature>
<comment type="caution">
    <text evidence="9">The sequence shown here is derived from an EMBL/GenBank/DDBJ whole genome shotgun (WGS) entry which is preliminary data.</text>
</comment>
<dbReference type="GO" id="GO:0005886">
    <property type="term" value="C:plasma membrane"/>
    <property type="evidence" value="ECO:0007669"/>
    <property type="project" value="UniProtKB-SubCell"/>
</dbReference>
<dbReference type="CDD" id="cd06530">
    <property type="entry name" value="S26_SPase_I"/>
    <property type="match status" value="1"/>
</dbReference>
<organism evidence="9 10">
    <name type="scientific">Ligilactobacillus equi DSM 15833 = JCM 10991</name>
    <dbReference type="NCBI Taxonomy" id="1423740"/>
    <lineage>
        <taxon>Bacteria</taxon>
        <taxon>Bacillati</taxon>
        <taxon>Bacillota</taxon>
        <taxon>Bacilli</taxon>
        <taxon>Lactobacillales</taxon>
        <taxon>Lactobacillaceae</taxon>
        <taxon>Ligilactobacillus</taxon>
    </lineage>
</organism>
<dbReference type="Proteomes" id="UP000051048">
    <property type="component" value="Unassembled WGS sequence"/>
</dbReference>
<keyword evidence="7" id="KW-1133">Transmembrane helix</keyword>